<dbReference type="InterPro" id="IPR036514">
    <property type="entry name" value="SGNH_hydro_sf"/>
</dbReference>
<dbReference type="InterPro" id="IPR051532">
    <property type="entry name" value="Ester_Hydrolysis_Enzymes"/>
</dbReference>
<dbReference type="GO" id="GO:0004622">
    <property type="term" value="F:phosphatidylcholine lysophospholipase activity"/>
    <property type="evidence" value="ECO:0007669"/>
    <property type="project" value="TreeGrafter"/>
</dbReference>
<keyword evidence="3" id="KW-1185">Reference proteome</keyword>
<reference evidence="2 3" key="1">
    <citation type="submission" date="2020-12" db="EMBL/GenBank/DDBJ databases">
        <title>HMF7856_wgs.fasta genome submission.</title>
        <authorList>
            <person name="Kang H."/>
            <person name="Kim H."/>
            <person name="Joh K."/>
        </authorList>
    </citation>
    <scope>NUCLEOTIDE SEQUENCE [LARGE SCALE GENOMIC DNA]</scope>
    <source>
        <strain evidence="2 3">HMF7856</strain>
    </source>
</reference>
<dbReference type="InterPro" id="IPR013830">
    <property type="entry name" value="SGNH_hydro"/>
</dbReference>
<protein>
    <submittedName>
        <fullName evidence="2">Arylesterase</fullName>
    </submittedName>
</protein>
<dbReference type="Pfam" id="PF13472">
    <property type="entry name" value="Lipase_GDSL_2"/>
    <property type="match status" value="1"/>
</dbReference>
<evidence type="ECO:0000259" key="1">
    <source>
        <dbReference type="Pfam" id="PF13472"/>
    </source>
</evidence>
<dbReference type="PANTHER" id="PTHR30383:SF5">
    <property type="entry name" value="SGNH HYDROLASE-TYPE ESTERASE DOMAIN-CONTAINING PROTEIN"/>
    <property type="match status" value="1"/>
</dbReference>
<dbReference type="GO" id="GO:0006629">
    <property type="term" value="P:lipid metabolic process"/>
    <property type="evidence" value="ECO:0007669"/>
    <property type="project" value="InterPro"/>
</dbReference>
<dbReference type="KEGG" id="mgik:GO620_007390"/>
<dbReference type="AlphaFoldDB" id="A0A7T7FDB7"/>
<dbReference type="CDD" id="cd01822">
    <property type="entry name" value="Lysophospholipase_L1_like"/>
    <property type="match status" value="1"/>
</dbReference>
<name>A0A7T7FDB7_9SPHI</name>
<organism evidence="2 3">
    <name type="scientific">Mucilaginibacter ginkgonis</name>
    <dbReference type="NCBI Taxonomy" id="2682091"/>
    <lineage>
        <taxon>Bacteria</taxon>
        <taxon>Pseudomonadati</taxon>
        <taxon>Bacteroidota</taxon>
        <taxon>Sphingobacteriia</taxon>
        <taxon>Sphingobacteriales</taxon>
        <taxon>Sphingobacteriaceae</taxon>
        <taxon>Mucilaginibacter</taxon>
    </lineage>
</organism>
<dbReference type="Proteomes" id="UP000429232">
    <property type="component" value="Chromosome"/>
</dbReference>
<dbReference type="EMBL" id="CP066775">
    <property type="protein sequence ID" value="QQL51261.1"/>
    <property type="molecule type" value="Genomic_DNA"/>
</dbReference>
<dbReference type="PROSITE" id="PS01098">
    <property type="entry name" value="LIPASE_GDSL_SER"/>
    <property type="match status" value="1"/>
</dbReference>
<gene>
    <name evidence="2" type="ORF">GO620_007390</name>
</gene>
<evidence type="ECO:0000313" key="2">
    <source>
        <dbReference type="EMBL" id="QQL51261.1"/>
    </source>
</evidence>
<sequence>MKMKNILFFGDSLTAGYGLGNVDNESFPGLVQQKINAEGLDYKVINAGLSGDTSGGGLARLDYWLSQPIDVFILELGVNDIMRGISPEVTATNLQNIIHKVKRKYPQVKLGLMGMQIPAFIPGAFAAQFRAIYKPLADANDMAFVPFFLEGVAGKAYLNLRDGVHPSAAGYKIIADNVWPVIRTLL</sequence>
<dbReference type="Gene3D" id="3.40.50.1110">
    <property type="entry name" value="SGNH hydrolase"/>
    <property type="match status" value="1"/>
</dbReference>
<dbReference type="SUPFAM" id="SSF52266">
    <property type="entry name" value="SGNH hydrolase"/>
    <property type="match status" value="1"/>
</dbReference>
<dbReference type="InterPro" id="IPR008265">
    <property type="entry name" value="Lipase_GDSL_AS"/>
</dbReference>
<dbReference type="PANTHER" id="PTHR30383">
    <property type="entry name" value="THIOESTERASE 1/PROTEASE 1/LYSOPHOSPHOLIPASE L1"/>
    <property type="match status" value="1"/>
</dbReference>
<feature type="domain" description="SGNH hydrolase-type esterase" evidence="1">
    <location>
        <begin position="8"/>
        <end position="173"/>
    </location>
</feature>
<evidence type="ECO:0000313" key="3">
    <source>
        <dbReference type="Proteomes" id="UP000429232"/>
    </source>
</evidence>
<accession>A0A7T7FDB7</accession>
<proteinExistence type="predicted"/>